<dbReference type="Proteomes" id="UP001605036">
    <property type="component" value="Unassembled WGS sequence"/>
</dbReference>
<keyword evidence="3" id="KW-1185">Reference proteome</keyword>
<evidence type="ECO:0000313" key="2">
    <source>
        <dbReference type="EMBL" id="KAL2633820.1"/>
    </source>
</evidence>
<keyword evidence="1" id="KW-0812">Transmembrane</keyword>
<proteinExistence type="predicted"/>
<reference evidence="2 3" key="1">
    <citation type="submission" date="2024-09" db="EMBL/GenBank/DDBJ databases">
        <title>Chromosome-scale assembly of Riccia fluitans.</title>
        <authorList>
            <person name="Paukszto L."/>
            <person name="Sawicki J."/>
            <person name="Karawczyk K."/>
            <person name="Piernik-Szablinska J."/>
            <person name="Szczecinska M."/>
            <person name="Mazdziarz M."/>
        </authorList>
    </citation>
    <scope>NUCLEOTIDE SEQUENCE [LARGE SCALE GENOMIC DNA]</scope>
    <source>
        <strain evidence="2">Rf_01</strain>
        <tissue evidence="2">Aerial parts of the thallus</tissue>
    </source>
</reference>
<name>A0ABD1YTK6_9MARC</name>
<organism evidence="2 3">
    <name type="scientific">Riccia fluitans</name>
    <dbReference type="NCBI Taxonomy" id="41844"/>
    <lineage>
        <taxon>Eukaryota</taxon>
        <taxon>Viridiplantae</taxon>
        <taxon>Streptophyta</taxon>
        <taxon>Embryophyta</taxon>
        <taxon>Marchantiophyta</taxon>
        <taxon>Marchantiopsida</taxon>
        <taxon>Marchantiidae</taxon>
        <taxon>Marchantiales</taxon>
        <taxon>Ricciaceae</taxon>
        <taxon>Riccia</taxon>
    </lineage>
</organism>
<evidence type="ECO:0000256" key="1">
    <source>
        <dbReference type="SAM" id="Phobius"/>
    </source>
</evidence>
<keyword evidence="1" id="KW-0472">Membrane</keyword>
<feature type="transmembrane region" description="Helical" evidence="1">
    <location>
        <begin position="77"/>
        <end position="97"/>
    </location>
</feature>
<comment type="caution">
    <text evidence="2">The sequence shown here is derived from an EMBL/GenBank/DDBJ whole genome shotgun (WGS) entry which is preliminary data.</text>
</comment>
<keyword evidence="1" id="KW-1133">Transmembrane helix</keyword>
<accession>A0ABD1YTK6</accession>
<gene>
    <name evidence="2" type="ORF">R1flu_005299</name>
</gene>
<protein>
    <submittedName>
        <fullName evidence="2">Uncharacterized protein</fullName>
    </submittedName>
</protein>
<sequence length="115" mass="13217">METGSQIVFDTTVKHPRRGSGWRNRGPAVTKEDLAYVSSHVNWSVFKDQETAEAALRDGACFYFFQLQNSHITSQSIVSSFSHLSFSLLSFGIFWYIDWDFQFMSVSGMIPYFHT</sequence>
<dbReference type="AlphaFoldDB" id="A0ABD1YTK6"/>
<dbReference type="EMBL" id="JBHFFA010000003">
    <property type="protein sequence ID" value="KAL2633820.1"/>
    <property type="molecule type" value="Genomic_DNA"/>
</dbReference>
<evidence type="ECO:0000313" key="3">
    <source>
        <dbReference type="Proteomes" id="UP001605036"/>
    </source>
</evidence>